<dbReference type="RefSeq" id="WP_046577150.1">
    <property type="nucleotide sequence ID" value="NZ_CP010429.1"/>
</dbReference>
<dbReference type="PATRIC" id="fig|1379870.5.peg.5026"/>
<keyword evidence="7" id="KW-0653">Protein transport</keyword>
<dbReference type="PANTHER" id="PTHR30558">
    <property type="entry name" value="EXBD MEMBRANE COMPONENT OF PMF-DRIVEN MACROMOLECULE IMPORT SYSTEM"/>
    <property type="match status" value="1"/>
</dbReference>
<accession>A0A0E3V9R1</accession>
<dbReference type="Gene3D" id="3.30.420.270">
    <property type="match status" value="1"/>
</dbReference>
<evidence type="ECO:0000256" key="2">
    <source>
        <dbReference type="ARBA" id="ARBA00005811"/>
    </source>
</evidence>
<keyword evidence="9" id="KW-1185">Reference proteome</keyword>
<dbReference type="HOGENOM" id="CLU_085305_3_4_10"/>
<evidence type="ECO:0000256" key="1">
    <source>
        <dbReference type="ARBA" id="ARBA00004162"/>
    </source>
</evidence>
<dbReference type="InterPro" id="IPR003400">
    <property type="entry name" value="ExbD"/>
</dbReference>
<proteinExistence type="inferred from homology"/>
<evidence type="ECO:0000256" key="5">
    <source>
        <dbReference type="ARBA" id="ARBA00022989"/>
    </source>
</evidence>
<comment type="subcellular location">
    <subcellularLocation>
        <location evidence="1">Cell membrane</location>
        <topology evidence="1">Single-pass membrane protein</topology>
    </subcellularLocation>
    <subcellularLocation>
        <location evidence="7">Cell membrane</location>
        <topology evidence="7">Single-pass type II membrane protein</topology>
    </subcellularLocation>
</comment>
<keyword evidence="3" id="KW-1003">Cell membrane</keyword>
<dbReference type="GO" id="GO:0022857">
    <property type="term" value="F:transmembrane transporter activity"/>
    <property type="evidence" value="ECO:0007669"/>
    <property type="project" value="InterPro"/>
</dbReference>
<name>A0A0E3V9R1_9BACT</name>
<keyword evidence="7" id="KW-0813">Transport</keyword>
<evidence type="ECO:0000313" key="9">
    <source>
        <dbReference type="Proteomes" id="UP000033054"/>
    </source>
</evidence>
<evidence type="ECO:0000256" key="3">
    <source>
        <dbReference type="ARBA" id="ARBA00022475"/>
    </source>
</evidence>
<organism evidence="8 9">
    <name type="scientific">Spirosoma radiotolerans</name>
    <dbReference type="NCBI Taxonomy" id="1379870"/>
    <lineage>
        <taxon>Bacteria</taxon>
        <taxon>Pseudomonadati</taxon>
        <taxon>Bacteroidota</taxon>
        <taxon>Cytophagia</taxon>
        <taxon>Cytophagales</taxon>
        <taxon>Cytophagaceae</taxon>
        <taxon>Spirosoma</taxon>
    </lineage>
</organism>
<evidence type="ECO:0000256" key="4">
    <source>
        <dbReference type="ARBA" id="ARBA00022692"/>
    </source>
</evidence>
<evidence type="ECO:0000313" key="8">
    <source>
        <dbReference type="EMBL" id="AKD57366.1"/>
    </source>
</evidence>
<dbReference type="GO" id="GO:0015031">
    <property type="term" value="P:protein transport"/>
    <property type="evidence" value="ECO:0007669"/>
    <property type="project" value="UniProtKB-KW"/>
</dbReference>
<dbReference type="AlphaFoldDB" id="A0A0E3V9R1"/>
<dbReference type="GO" id="GO:0005886">
    <property type="term" value="C:plasma membrane"/>
    <property type="evidence" value="ECO:0007669"/>
    <property type="project" value="UniProtKB-SubCell"/>
</dbReference>
<evidence type="ECO:0000256" key="6">
    <source>
        <dbReference type="ARBA" id="ARBA00023136"/>
    </source>
</evidence>
<dbReference type="PANTHER" id="PTHR30558:SF3">
    <property type="entry name" value="BIOPOLYMER TRANSPORT PROTEIN EXBD-RELATED"/>
    <property type="match status" value="1"/>
</dbReference>
<sequence>MKLRRKNKFAAEVATSSLNDIMFFLLLFFLIISTVANPNVIKLLLPKAASTQQLSKKQVTLSVDADKKYYIDKKPVDPANLENELKTMMVGIAEPTVVVRFDKTLTVQDLVDVLQTGAKLNIKMVMATSK</sequence>
<reference evidence="8 9" key="1">
    <citation type="journal article" date="2014" name="Curr. Microbiol.">
        <title>Spirosoma radiotolerans sp. nov., a gamma-radiation-resistant bacterium isolated from gamma ray-irradiated soil.</title>
        <authorList>
            <person name="Lee J.J."/>
            <person name="Srinivasan S."/>
            <person name="Lim S."/>
            <person name="Joe M."/>
            <person name="Im S."/>
            <person name="Bae S.I."/>
            <person name="Park K.R."/>
            <person name="Han J.H."/>
            <person name="Park S.H."/>
            <person name="Joo B.M."/>
            <person name="Park S.J."/>
            <person name="Kim M.K."/>
        </authorList>
    </citation>
    <scope>NUCLEOTIDE SEQUENCE [LARGE SCALE GENOMIC DNA]</scope>
    <source>
        <strain evidence="8 9">DG5A</strain>
    </source>
</reference>
<comment type="similarity">
    <text evidence="2 7">Belongs to the ExbD/TolR family.</text>
</comment>
<dbReference type="Pfam" id="PF02472">
    <property type="entry name" value="ExbD"/>
    <property type="match status" value="1"/>
</dbReference>
<keyword evidence="5" id="KW-1133">Transmembrane helix</keyword>
<dbReference type="OrthoDB" id="1375727at2"/>
<protein>
    <submittedName>
        <fullName evidence="8">Biopolymer transporter ExbD</fullName>
    </submittedName>
</protein>
<keyword evidence="6" id="KW-0472">Membrane</keyword>
<evidence type="ECO:0000256" key="7">
    <source>
        <dbReference type="RuleBase" id="RU003879"/>
    </source>
</evidence>
<dbReference type="EMBL" id="CP010429">
    <property type="protein sequence ID" value="AKD57366.1"/>
    <property type="molecule type" value="Genomic_DNA"/>
</dbReference>
<gene>
    <name evidence="8" type="ORF">SD10_23225</name>
</gene>
<dbReference type="KEGG" id="srd:SD10_23225"/>
<keyword evidence="4 7" id="KW-0812">Transmembrane</keyword>
<dbReference type="STRING" id="1379870.SD10_23225"/>
<dbReference type="Proteomes" id="UP000033054">
    <property type="component" value="Chromosome"/>
</dbReference>